<proteinExistence type="predicted"/>
<dbReference type="Proteomes" id="UP000523000">
    <property type="component" value="Unassembled WGS sequence"/>
</dbReference>
<dbReference type="AlphaFoldDB" id="A0A839QFI5"/>
<protein>
    <recommendedName>
        <fullName evidence="4">DUF222 domain-containing protein</fullName>
    </recommendedName>
</protein>
<reference evidence="2 3" key="1">
    <citation type="submission" date="2020-08" db="EMBL/GenBank/DDBJ databases">
        <title>Sequencing the genomes of 1000 actinobacteria strains.</title>
        <authorList>
            <person name="Klenk H.-P."/>
        </authorList>
    </citation>
    <scope>NUCLEOTIDE SEQUENCE [LARGE SCALE GENOMIC DNA]</scope>
    <source>
        <strain evidence="2 3">DSM 22826</strain>
    </source>
</reference>
<feature type="compositionally biased region" description="Polar residues" evidence="1">
    <location>
        <begin position="443"/>
        <end position="454"/>
    </location>
</feature>
<gene>
    <name evidence="2" type="ORF">E9229_000608</name>
</gene>
<evidence type="ECO:0000313" key="2">
    <source>
        <dbReference type="EMBL" id="MBB2994417.1"/>
    </source>
</evidence>
<name>A0A839QFI5_9MICC</name>
<evidence type="ECO:0008006" key="4">
    <source>
        <dbReference type="Google" id="ProtNLM"/>
    </source>
</evidence>
<organism evidence="2 3">
    <name type="scientific">Paeniglutamicibacter cryotolerans</name>
    <dbReference type="NCBI Taxonomy" id="670079"/>
    <lineage>
        <taxon>Bacteria</taxon>
        <taxon>Bacillati</taxon>
        <taxon>Actinomycetota</taxon>
        <taxon>Actinomycetes</taxon>
        <taxon>Micrococcales</taxon>
        <taxon>Micrococcaceae</taxon>
        <taxon>Paeniglutamicibacter</taxon>
    </lineage>
</organism>
<comment type="caution">
    <text evidence="2">The sequence shown here is derived from an EMBL/GenBank/DDBJ whole genome shotgun (WGS) entry which is preliminary data.</text>
</comment>
<evidence type="ECO:0000256" key="1">
    <source>
        <dbReference type="SAM" id="MobiDB-lite"/>
    </source>
</evidence>
<evidence type="ECO:0000313" key="3">
    <source>
        <dbReference type="Proteomes" id="UP000523000"/>
    </source>
</evidence>
<sequence>MFDEISEGEINLERVSENPSGTTLPAGVPLAGACSSRETPLDIDAMISSPDDLALLDAFAVRASGIDVDLGEAGLIDLLDTIERDKSALAAVQVLATVALDARTRERQAAAGTGIDTQGRGVGTQVGLARQEAPDAGRRLLALSKILVQDMPLTMRALTRGAISETRALVIAAEAQGLSSALRPKVDAAVQEHPGDFTGEGVKQLANRVKAQEVDPRNAVAKAAAAARKRRISFIPEPDAMMRVTGMVPVEMGLIIAETLESAVATKVAAGDGRTRELIRVDEFFERLTGAKSDHGVPVTINLVMTDRTLFQSESEPVQLQGYGAMPAAWARWIVTGPKGESTVKCWVRRIFTAPRTGELVAMDSHKRIFPPSLRQLIQIRDQVCRTPGCNAPMRRIDHIQQWANGGPTSAANGSGRCQACNLTKEAPGWSERPVPGRRHTLEITTPTGHSYRSTAPPLPGSS</sequence>
<dbReference type="EMBL" id="JACHVS010000001">
    <property type="protein sequence ID" value="MBB2994417.1"/>
    <property type="molecule type" value="Genomic_DNA"/>
</dbReference>
<feature type="region of interest" description="Disordered" evidence="1">
    <location>
        <begin position="429"/>
        <end position="463"/>
    </location>
</feature>
<dbReference type="RefSeq" id="WP_183509790.1">
    <property type="nucleotide sequence ID" value="NZ_BAABGK010000025.1"/>
</dbReference>
<keyword evidence="3" id="KW-1185">Reference proteome</keyword>
<accession>A0A839QFI5</accession>